<dbReference type="PANTHER" id="PTHR12992:SF11">
    <property type="entry name" value="MITOCHONDRIAL COENZYME A DIPHOSPHATASE NUDT8"/>
    <property type="match status" value="1"/>
</dbReference>
<dbReference type="SUPFAM" id="SSF55811">
    <property type="entry name" value="Nudix"/>
    <property type="match status" value="1"/>
</dbReference>
<dbReference type="NCBIfam" id="NF007980">
    <property type="entry name" value="PRK10707.1"/>
    <property type="match status" value="1"/>
</dbReference>
<feature type="domain" description="Nudix hydrolase" evidence="7">
    <location>
        <begin position="28"/>
        <end position="160"/>
    </location>
</feature>
<dbReference type="EMBL" id="JABBXH010000007">
    <property type="protein sequence ID" value="NMP33190.1"/>
    <property type="molecule type" value="Genomic_DNA"/>
</dbReference>
<dbReference type="Gene3D" id="3.90.79.10">
    <property type="entry name" value="Nucleoside Triphosphate Pyrophosphohydrolase"/>
    <property type="match status" value="1"/>
</dbReference>
<sequence length="189" mass="21282">MDKGTFVRKFKLHTLEASLHEFRYPRSVKEAAVLIPLIEVNRQLSVILTRRATHLKHHAGQISFPGGKVEPSDLSATDTALREAEEEIGLVQAHVQTLGQLKPYHTITGYNVIPIVGLVDNQTSFNIDENEVAEMFTVPLSHFIDKDNHTKVATYHKGNKHHVYFMPYQNHNIWGATAAMLADLVAHID</sequence>
<name>A0A7Y0LH70_9GAMM</name>
<evidence type="ECO:0000313" key="9">
    <source>
        <dbReference type="Proteomes" id="UP000568664"/>
    </source>
</evidence>
<organism evidence="8 9">
    <name type="scientific">Thalassotalea algicola</name>
    <dbReference type="NCBI Taxonomy" id="2716224"/>
    <lineage>
        <taxon>Bacteria</taxon>
        <taxon>Pseudomonadati</taxon>
        <taxon>Pseudomonadota</taxon>
        <taxon>Gammaproteobacteria</taxon>
        <taxon>Alteromonadales</taxon>
        <taxon>Colwelliaceae</taxon>
        <taxon>Thalassotalea</taxon>
    </lineage>
</organism>
<proteinExistence type="predicted"/>
<keyword evidence="6" id="KW-0464">Manganese</keyword>
<keyword evidence="9" id="KW-1185">Reference proteome</keyword>
<keyword evidence="3" id="KW-0479">Metal-binding</keyword>
<evidence type="ECO:0000256" key="2">
    <source>
        <dbReference type="ARBA" id="ARBA00001946"/>
    </source>
</evidence>
<evidence type="ECO:0000256" key="5">
    <source>
        <dbReference type="ARBA" id="ARBA00022842"/>
    </source>
</evidence>
<dbReference type="PANTHER" id="PTHR12992">
    <property type="entry name" value="NUDIX HYDROLASE"/>
    <property type="match status" value="1"/>
</dbReference>
<comment type="cofactor">
    <cofactor evidence="2">
        <name>Mg(2+)</name>
        <dbReference type="ChEBI" id="CHEBI:18420"/>
    </cofactor>
</comment>
<reference evidence="8 9" key="1">
    <citation type="submission" date="2020-04" db="EMBL/GenBank/DDBJ databases">
        <title>Thalassotalea sp. M1531, isolated from the surface of marine red alga.</title>
        <authorList>
            <person name="Pang L."/>
            <person name="Lu D.-C."/>
        </authorList>
    </citation>
    <scope>NUCLEOTIDE SEQUENCE [LARGE SCALE GENOMIC DNA]</scope>
    <source>
        <strain evidence="8 9">M1531</strain>
    </source>
</reference>
<dbReference type="GO" id="GO:0010945">
    <property type="term" value="F:coenzyme A diphosphatase activity"/>
    <property type="evidence" value="ECO:0007669"/>
    <property type="project" value="InterPro"/>
</dbReference>
<accession>A0A7Y0LH70</accession>
<dbReference type="AlphaFoldDB" id="A0A7Y0LH70"/>
<evidence type="ECO:0000313" key="8">
    <source>
        <dbReference type="EMBL" id="NMP33190.1"/>
    </source>
</evidence>
<comment type="caution">
    <text evidence="8">The sequence shown here is derived from an EMBL/GenBank/DDBJ whole genome shotgun (WGS) entry which is preliminary data.</text>
</comment>
<dbReference type="CDD" id="cd03426">
    <property type="entry name" value="NUDIX_CoAse_Nudt7"/>
    <property type="match status" value="1"/>
</dbReference>
<protein>
    <submittedName>
        <fullName evidence="8">CoA pyrophosphatase</fullName>
    </submittedName>
</protein>
<evidence type="ECO:0000256" key="1">
    <source>
        <dbReference type="ARBA" id="ARBA00001936"/>
    </source>
</evidence>
<dbReference type="InterPro" id="IPR015797">
    <property type="entry name" value="NUDIX_hydrolase-like_dom_sf"/>
</dbReference>
<comment type="cofactor">
    <cofactor evidence="1">
        <name>Mn(2+)</name>
        <dbReference type="ChEBI" id="CHEBI:29035"/>
    </cofactor>
</comment>
<evidence type="ECO:0000256" key="3">
    <source>
        <dbReference type="ARBA" id="ARBA00022723"/>
    </source>
</evidence>
<evidence type="ECO:0000259" key="7">
    <source>
        <dbReference type="PROSITE" id="PS51462"/>
    </source>
</evidence>
<dbReference type="RefSeq" id="WP_169076513.1">
    <property type="nucleotide sequence ID" value="NZ_JABBXH010000007.1"/>
</dbReference>
<dbReference type="InterPro" id="IPR045121">
    <property type="entry name" value="CoAse"/>
</dbReference>
<evidence type="ECO:0000256" key="6">
    <source>
        <dbReference type="ARBA" id="ARBA00023211"/>
    </source>
</evidence>
<dbReference type="Pfam" id="PF00293">
    <property type="entry name" value="NUDIX"/>
    <property type="match status" value="1"/>
</dbReference>
<keyword evidence="5" id="KW-0460">Magnesium</keyword>
<keyword evidence="4" id="KW-0378">Hydrolase</keyword>
<dbReference type="Proteomes" id="UP000568664">
    <property type="component" value="Unassembled WGS sequence"/>
</dbReference>
<dbReference type="GO" id="GO:0046872">
    <property type="term" value="F:metal ion binding"/>
    <property type="evidence" value="ECO:0007669"/>
    <property type="project" value="UniProtKB-KW"/>
</dbReference>
<dbReference type="InterPro" id="IPR000086">
    <property type="entry name" value="NUDIX_hydrolase_dom"/>
</dbReference>
<dbReference type="PROSITE" id="PS51462">
    <property type="entry name" value="NUDIX"/>
    <property type="match status" value="1"/>
</dbReference>
<gene>
    <name evidence="8" type="ORF">HII17_16680</name>
</gene>
<evidence type="ECO:0000256" key="4">
    <source>
        <dbReference type="ARBA" id="ARBA00022801"/>
    </source>
</evidence>